<name>A0ABV6TCF2_9ACTN</name>
<dbReference type="Proteomes" id="UP001589887">
    <property type="component" value="Unassembled WGS sequence"/>
</dbReference>
<feature type="region of interest" description="Disordered" evidence="1">
    <location>
        <begin position="1"/>
        <end position="23"/>
    </location>
</feature>
<organism evidence="2 3">
    <name type="scientific">Streptomyces noboritoensis</name>
    <dbReference type="NCBI Taxonomy" id="67337"/>
    <lineage>
        <taxon>Bacteria</taxon>
        <taxon>Bacillati</taxon>
        <taxon>Actinomycetota</taxon>
        <taxon>Actinomycetes</taxon>
        <taxon>Kitasatosporales</taxon>
        <taxon>Streptomycetaceae</taxon>
        <taxon>Streptomyces</taxon>
    </lineage>
</organism>
<accession>A0ABV6TCF2</accession>
<proteinExistence type="predicted"/>
<keyword evidence="3" id="KW-1185">Reference proteome</keyword>
<sequence length="203" mass="22218">MPDNDSRPPADDDNPVKRSAAAGASGRWAALREQWSIQRTTWAMTRVIRRDIGLRHVADLQGLLNAVAAKLGKPITVVTVDLPPGVSGFSARGQDHYYIAVARTVSEFTRIATTLHELGHLWVNPASGDDADGPVTEDMVRQLLPGLNPGPVLKILRRSHFDDAHEREVEVFATLILQRLPLGDDQIRSESLTSGLAHRRSGV</sequence>
<protein>
    <recommendedName>
        <fullName evidence="4">IrrE N-terminal-like domain-containing protein</fullName>
    </recommendedName>
</protein>
<evidence type="ECO:0008006" key="4">
    <source>
        <dbReference type="Google" id="ProtNLM"/>
    </source>
</evidence>
<dbReference type="EMBL" id="JBHMQV010000007">
    <property type="protein sequence ID" value="MFC0843483.1"/>
    <property type="molecule type" value="Genomic_DNA"/>
</dbReference>
<feature type="compositionally biased region" description="Basic and acidic residues" evidence="1">
    <location>
        <begin position="1"/>
        <end position="16"/>
    </location>
</feature>
<gene>
    <name evidence="2" type="ORF">ACFH04_07010</name>
</gene>
<evidence type="ECO:0000313" key="2">
    <source>
        <dbReference type="EMBL" id="MFC0843483.1"/>
    </source>
</evidence>
<comment type="caution">
    <text evidence="2">The sequence shown here is derived from an EMBL/GenBank/DDBJ whole genome shotgun (WGS) entry which is preliminary data.</text>
</comment>
<evidence type="ECO:0000313" key="3">
    <source>
        <dbReference type="Proteomes" id="UP001589887"/>
    </source>
</evidence>
<evidence type="ECO:0000256" key="1">
    <source>
        <dbReference type="SAM" id="MobiDB-lite"/>
    </source>
</evidence>
<dbReference type="RefSeq" id="WP_190093081.1">
    <property type="nucleotide sequence ID" value="NZ_JBHMQV010000007.1"/>
</dbReference>
<reference evidence="2 3" key="1">
    <citation type="submission" date="2024-09" db="EMBL/GenBank/DDBJ databases">
        <authorList>
            <person name="Sun Q."/>
            <person name="Mori K."/>
        </authorList>
    </citation>
    <scope>NUCLEOTIDE SEQUENCE [LARGE SCALE GENOMIC DNA]</scope>
    <source>
        <strain evidence="2 3">JCM 4557</strain>
    </source>
</reference>